<organism evidence="1 2">
    <name type="scientific">Caldisalinibacter kiritimatiensis</name>
    <dbReference type="NCBI Taxonomy" id="1304284"/>
    <lineage>
        <taxon>Bacteria</taxon>
        <taxon>Bacillati</taxon>
        <taxon>Bacillota</taxon>
        <taxon>Tissierellia</taxon>
        <taxon>Tissierellales</taxon>
        <taxon>Thermohalobacteraceae</taxon>
        <taxon>Caldisalinibacter</taxon>
    </lineage>
</organism>
<dbReference type="EMBL" id="ARZA01000172">
    <property type="protein sequence ID" value="EOD00450.1"/>
    <property type="molecule type" value="Genomic_DNA"/>
</dbReference>
<keyword evidence="2" id="KW-1185">Reference proteome</keyword>
<dbReference type="Proteomes" id="UP000013378">
    <property type="component" value="Unassembled WGS sequence"/>
</dbReference>
<dbReference type="STRING" id="1304284.L21TH_1511"/>
<dbReference type="InterPro" id="IPR016181">
    <property type="entry name" value="Acyl_CoA_acyltransferase"/>
</dbReference>
<accession>R1CDU5</accession>
<name>R1CDU5_9FIRM</name>
<dbReference type="Gene3D" id="3.40.630.30">
    <property type="match status" value="1"/>
</dbReference>
<dbReference type="SUPFAM" id="SSF55729">
    <property type="entry name" value="Acyl-CoA N-acyltransferases (Nat)"/>
    <property type="match status" value="1"/>
</dbReference>
<evidence type="ECO:0000313" key="2">
    <source>
        <dbReference type="Proteomes" id="UP000013378"/>
    </source>
</evidence>
<proteinExistence type="predicted"/>
<comment type="caution">
    <text evidence="1">The sequence shown here is derived from an EMBL/GenBank/DDBJ whole genome shotgun (WGS) entry which is preliminary data.</text>
</comment>
<gene>
    <name evidence="1" type="ORF">L21TH_1511</name>
</gene>
<sequence>MNNNNIRTKRLLLREWKDSDIPFFIEMNKDSRVMRYFPKILTEAREYSKTLLYIQSSLKN</sequence>
<dbReference type="OrthoDB" id="9798081at2"/>
<dbReference type="AlphaFoldDB" id="R1CDU5"/>
<dbReference type="RefSeq" id="WP_006313300.1">
    <property type="nucleotide sequence ID" value="NZ_ARZA01000172.1"/>
</dbReference>
<protein>
    <submittedName>
        <fullName evidence="1">Uncharacterized protein</fullName>
    </submittedName>
</protein>
<evidence type="ECO:0000313" key="1">
    <source>
        <dbReference type="EMBL" id="EOD00450.1"/>
    </source>
</evidence>
<reference evidence="1 2" key="1">
    <citation type="journal article" date="2015" name="Geomicrobiol. J.">
        <title>Caldisalinibacter kiritimatiensis gen. nov., sp. nov., a moderately thermohalophilic thiosulfate-reducing bacterium from a hypersaline microbial mat.</title>
        <authorList>
            <person name="Ben Hania W."/>
            <person name="Joseph M."/>
            <person name="Fiebig A."/>
            <person name="Bunk B."/>
            <person name="Klenk H.-P."/>
            <person name="Fardeau M.-L."/>
            <person name="Spring S."/>
        </authorList>
    </citation>
    <scope>NUCLEOTIDE SEQUENCE [LARGE SCALE GENOMIC DNA]</scope>
    <source>
        <strain evidence="1 2">L21-TH-D2</strain>
    </source>
</reference>